<accession>U4L0W6</accession>
<name>U4L0W6_PYROM</name>
<keyword evidence="2" id="KW-1185">Reference proteome</keyword>
<dbReference type="AlphaFoldDB" id="U4L0W6"/>
<sequence length="162" mass="18302">MDYPNSALHALLRPTVHIRCCLLIANLESPSLPRVYISDVVHDVQPDNRHHCATKRVPSFLDQRSLFFVRVRRGRSGMVSQPSSHLSGQNSSPTRLQKNVCYQTPQSAGSTWLLFAVFARLCLFLWQVRRVINGLPSPHPTSYLRARVALAISPQRFPTKSS</sequence>
<protein>
    <submittedName>
        <fullName evidence="1">Uncharacterized protein</fullName>
    </submittedName>
</protein>
<evidence type="ECO:0000313" key="1">
    <source>
        <dbReference type="EMBL" id="CCX07888.1"/>
    </source>
</evidence>
<proteinExistence type="predicted"/>
<dbReference type="EMBL" id="HF935378">
    <property type="protein sequence ID" value="CCX07888.1"/>
    <property type="molecule type" value="Genomic_DNA"/>
</dbReference>
<organism evidence="1 2">
    <name type="scientific">Pyronema omphalodes (strain CBS 100304)</name>
    <name type="common">Pyronema confluens</name>
    <dbReference type="NCBI Taxonomy" id="1076935"/>
    <lineage>
        <taxon>Eukaryota</taxon>
        <taxon>Fungi</taxon>
        <taxon>Dikarya</taxon>
        <taxon>Ascomycota</taxon>
        <taxon>Pezizomycotina</taxon>
        <taxon>Pezizomycetes</taxon>
        <taxon>Pezizales</taxon>
        <taxon>Pyronemataceae</taxon>
        <taxon>Pyronema</taxon>
    </lineage>
</organism>
<evidence type="ECO:0000313" key="2">
    <source>
        <dbReference type="Proteomes" id="UP000018144"/>
    </source>
</evidence>
<gene>
    <name evidence="1" type="ORF">PCON_07477</name>
</gene>
<reference evidence="1 2" key="1">
    <citation type="journal article" date="2013" name="PLoS Genet.">
        <title>The genome and development-dependent transcriptomes of Pyronema confluens: a window into fungal evolution.</title>
        <authorList>
            <person name="Traeger S."/>
            <person name="Altegoer F."/>
            <person name="Freitag M."/>
            <person name="Gabaldon T."/>
            <person name="Kempken F."/>
            <person name="Kumar A."/>
            <person name="Marcet-Houben M."/>
            <person name="Poggeler S."/>
            <person name="Stajich J.E."/>
            <person name="Nowrousian M."/>
        </authorList>
    </citation>
    <scope>NUCLEOTIDE SEQUENCE [LARGE SCALE GENOMIC DNA]</scope>
    <source>
        <strain evidence="2">CBS 100304</strain>
        <tissue evidence="1">Vegetative mycelium</tissue>
    </source>
</reference>
<dbReference type="Proteomes" id="UP000018144">
    <property type="component" value="Unassembled WGS sequence"/>
</dbReference>